<comment type="caution">
    <text evidence="1">The sequence shown here is derived from an EMBL/GenBank/DDBJ whole genome shotgun (WGS) entry which is preliminary data.</text>
</comment>
<reference evidence="1 2" key="1">
    <citation type="submission" date="2015-06" db="EMBL/GenBank/DDBJ databases">
        <title>Genome sequence of Pseudoalteromonas aliena.</title>
        <authorList>
            <person name="Xie B.-B."/>
            <person name="Rong J.-C."/>
            <person name="Qin Q.-L."/>
            <person name="Zhang Y.-Z."/>
        </authorList>
    </citation>
    <scope>NUCLEOTIDE SEQUENCE [LARGE SCALE GENOMIC DNA]</scope>
    <source>
        <strain evidence="1 2">SW19</strain>
    </source>
</reference>
<evidence type="ECO:0008006" key="3">
    <source>
        <dbReference type="Google" id="ProtNLM"/>
    </source>
</evidence>
<gene>
    <name evidence="1" type="ORF">PALI_a3222</name>
</gene>
<evidence type="ECO:0000313" key="2">
    <source>
        <dbReference type="Proteomes" id="UP000648482"/>
    </source>
</evidence>
<accession>A0ABR9DUB3</accession>
<evidence type="ECO:0000313" key="1">
    <source>
        <dbReference type="EMBL" id="MBE0357907.1"/>
    </source>
</evidence>
<dbReference type="EMBL" id="AQGU01000018">
    <property type="protein sequence ID" value="MBE0357907.1"/>
    <property type="molecule type" value="Genomic_DNA"/>
</dbReference>
<proteinExistence type="predicted"/>
<name>A0ABR9DUB3_9GAMM</name>
<keyword evidence="2" id="KW-1185">Reference proteome</keyword>
<organism evidence="1 2">
    <name type="scientific">Pseudoalteromonas aliena SW19</name>
    <dbReference type="NCBI Taxonomy" id="1314866"/>
    <lineage>
        <taxon>Bacteria</taxon>
        <taxon>Pseudomonadati</taxon>
        <taxon>Pseudomonadota</taxon>
        <taxon>Gammaproteobacteria</taxon>
        <taxon>Alteromonadales</taxon>
        <taxon>Pseudoalteromonadaceae</taxon>
        <taxon>Pseudoalteromonas</taxon>
    </lineage>
</organism>
<protein>
    <recommendedName>
        <fullName evidence="3">Transposase</fullName>
    </recommendedName>
</protein>
<dbReference type="Proteomes" id="UP000648482">
    <property type="component" value="Unassembled WGS sequence"/>
</dbReference>
<dbReference type="RefSeq" id="WP_193154510.1">
    <property type="nucleotide sequence ID" value="NZ_AQGU01000018.1"/>
</dbReference>
<sequence length="73" mass="8706">MKFDAQAEVQKLKYESKLIAGNRKKASKLDKHKFELIEIYKQGSNIVELQRWLKRKGINAHWSTIQRWVKKHG</sequence>